<dbReference type="SMART" id="SM00645">
    <property type="entry name" value="Pept_C1"/>
    <property type="match status" value="1"/>
</dbReference>
<dbReference type="InterPro" id="IPR000668">
    <property type="entry name" value="Peptidase_C1A_C"/>
</dbReference>
<proteinExistence type="inferred from homology"/>
<name>A0A1Z5JF38_FISSO</name>
<dbReference type="AlphaFoldDB" id="A0A1Z5JF38"/>
<reference evidence="7 8" key="1">
    <citation type="journal article" date="2015" name="Plant Cell">
        <title>Oil accumulation by the oleaginous diatom Fistulifera solaris as revealed by the genome and transcriptome.</title>
        <authorList>
            <person name="Tanaka T."/>
            <person name="Maeda Y."/>
            <person name="Veluchamy A."/>
            <person name="Tanaka M."/>
            <person name="Abida H."/>
            <person name="Marechal E."/>
            <person name="Bowler C."/>
            <person name="Muto M."/>
            <person name="Sunaga Y."/>
            <person name="Tanaka M."/>
            <person name="Yoshino T."/>
            <person name="Taniguchi T."/>
            <person name="Fukuda Y."/>
            <person name="Nemoto M."/>
            <person name="Matsumoto M."/>
            <person name="Wong P.S."/>
            <person name="Aburatani S."/>
            <person name="Fujibuchi W."/>
        </authorList>
    </citation>
    <scope>NUCLEOTIDE SEQUENCE [LARGE SCALE GENOMIC DNA]</scope>
    <source>
        <strain evidence="7 8">JPCC DA0580</strain>
    </source>
</reference>
<evidence type="ECO:0000256" key="1">
    <source>
        <dbReference type="ARBA" id="ARBA00008455"/>
    </source>
</evidence>
<dbReference type="GO" id="GO:0008234">
    <property type="term" value="F:cysteine-type peptidase activity"/>
    <property type="evidence" value="ECO:0007669"/>
    <property type="project" value="InterPro"/>
</dbReference>
<dbReference type="InterPro" id="IPR000169">
    <property type="entry name" value="Pept_cys_AS"/>
</dbReference>
<keyword evidence="3" id="KW-1015">Disulfide bond</keyword>
<dbReference type="OrthoDB" id="10253408at2759"/>
<keyword evidence="4" id="KW-0732">Signal</keyword>
<feature type="domain" description="Peptidase C1A papain C-terminal" evidence="5">
    <location>
        <begin position="135"/>
        <end position="355"/>
    </location>
</feature>
<dbReference type="InterPro" id="IPR025660">
    <property type="entry name" value="Pept_his_AS"/>
</dbReference>
<keyword evidence="8" id="KW-1185">Reference proteome</keyword>
<dbReference type="EMBL" id="BDSP01000053">
    <property type="protein sequence ID" value="GAX12624.1"/>
    <property type="molecule type" value="Genomic_DNA"/>
</dbReference>
<dbReference type="PANTHER" id="PTHR12411">
    <property type="entry name" value="CYSTEINE PROTEASE FAMILY C1-RELATED"/>
    <property type="match status" value="1"/>
</dbReference>
<dbReference type="Gene3D" id="3.90.70.10">
    <property type="entry name" value="Cysteine proteinases"/>
    <property type="match status" value="1"/>
</dbReference>
<feature type="signal peptide" evidence="4">
    <location>
        <begin position="1"/>
        <end position="22"/>
    </location>
</feature>
<evidence type="ECO:0000256" key="2">
    <source>
        <dbReference type="ARBA" id="ARBA00023145"/>
    </source>
</evidence>
<evidence type="ECO:0000256" key="4">
    <source>
        <dbReference type="SAM" id="SignalP"/>
    </source>
</evidence>
<organism evidence="7 8">
    <name type="scientific">Fistulifera solaris</name>
    <name type="common">Oleaginous diatom</name>
    <dbReference type="NCBI Taxonomy" id="1519565"/>
    <lineage>
        <taxon>Eukaryota</taxon>
        <taxon>Sar</taxon>
        <taxon>Stramenopiles</taxon>
        <taxon>Ochrophyta</taxon>
        <taxon>Bacillariophyta</taxon>
        <taxon>Bacillariophyceae</taxon>
        <taxon>Bacillariophycidae</taxon>
        <taxon>Naviculales</taxon>
        <taxon>Naviculaceae</taxon>
        <taxon>Fistulifera</taxon>
    </lineage>
</organism>
<evidence type="ECO:0000259" key="5">
    <source>
        <dbReference type="SMART" id="SM00645"/>
    </source>
</evidence>
<dbReference type="PROSITE" id="PS00639">
    <property type="entry name" value="THIOL_PROTEASE_HIS"/>
    <property type="match status" value="1"/>
</dbReference>
<comment type="similarity">
    <text evidence="1">Belongs to the peptidase C1 family.</text>
</comment>
<gene>
    <name evidence="7" type="ORF">FisN_13Lh093</name>
</gene>
<dbReference type="InterPro" id="IPR013128">
    <property type="entry name" value="Peptidase_C1A"/>
</dbReference>
<dbReference type="Proteomes" id="UP000198406">
    <property type="component" value="Unassembled WGS sequence"/>
</dbReference>
<dbReference type="InterPro" id="IPR039417">
    <property type="entry name" value="Peptidase_C1A_papain-like"/>
</dbReference>
<comment type="caution">
    <text evidence="7">The sequence shown here is derived from an EMBL/GenBank/DDBJ whole genome shotgun (WGS) entry which is preliminary data.</text>
</comment>
<feature type="chain" id="PRO_5018587434" evidence="4">
    <location>
        <begin position="23"/>
        <end position="360"/>
    </location>
</feature>
<dbReference type="InterPro" id="IPR013201">
    <property type="entry name" value="Prot_inhib_I29"/>
</dbReference>
<evidence type="ECO:0000259" key="6">
    <source>
        <dbReference type="SMART" id="SM00848"/>
    </source>
</evidence>
<evidence type="ECO:0000313" key="8">
    <source>
        <dbReference type="Proteomes" id="UP000198406"/>
    </source>
</evidence>
<dbReference type="GO" id="GO:0006508">
    <property type="term" value="P:proteolysis"/>
    <property type="evidence" value="ECO:0007669"/>
    <property type="project" value="InterPro"/>
</dbReference>
<sequence>MKFTAWSLLFVLFGLLIPSVVTTETALDAPLLFQSWTHQFGRTYDTVKERAHRMQVWMQNHVFIQTHNQKDLSYKLGHNEFSDLTWEEFQQRNRLGQHSPGLWHAPRARFTDTTSTTTTTTTSTQLRRHRRASQRPDEVDWVEKGAVPPVKNQGMCGSCWAFSAIGAIEGAHFVDTGKLVALSEQQLIDCDSLDSGCMGGLMDNAFLFAENTTGICAEEDYPYAGHKHWLRGCFSEQGLCETVQHTRVQSFVDVGNTVDDLLDALAEQPVSVAIEADQQVFQFYKSGVFADDTCGDNLDHGVLAVGYGTEDGQDYFKVRNSWGATWGEEGYIKMARTSAQVNGTCGILSWASRPVLRENF</sequence>
<dbReference type="SMART" id="SM00848">
    <property type="entry name" value="Inhibitor_I29"/>
    <property type="match status" value="1"/>
</dbReference>
<evidence type="ECO:0000256" key="3">
    <source>
        <dbReference type="ARBA" id="ARBA00023157"/>
    </source>
</evidence>
<dbReference type="SUPFAM" id="SSF54001">
    <property type="entry name" value="Cysteine proteinases"/>
    <property type="match status" value="1"/>
</dbReference>
<dbReference type="InterPro" id="IPR038765">
    <property type="entry name" value="Papain-like_cys_pep_sf"/>
</dbReference>
<dbReference type="FunFam" id="3.90.70.10:FF:000332">
    <property type="entry name" value="Cathepsin L1"/>
    <property type="match status" value="1"/>
</dbReference>
<dbReference type="Pfam" id="PF00112">
    <property type="entry name" value="Peptidase_C1"/>
    <property type="match status" value="1"/>
</dbReference>
<feature type="domain" description="Cathepsin propeptide inhibitor" evidence="6">
    <location>
        <begin position="33"/>
        <end position="89"/>
    </location>
</feature>
<protein>
    <submittedName>
        <fullName evidence="7">Xylem cysteine proteinase</fullName>
    </submittedName>
</protein>
<accession>A0A1Z5JF38</accession>
<keyword evidence="2" id="KW-0865">Zymogen</keyword>
<dbReference type="PRINTS" id="PR00705">
    <property type="entry name" value="PAPAIN"/>
</dbReference>
<dbReference type="CDD" id="cd02248">
    <property type="entry name" value="Peptidase_C1A"/>
    <property type="match status" value="1"/>
</dbReference>
<dbReference type="Pfam" id="PF08246">
    <property type="entry name" value="Inhibitor_I29"/>
    <property type="match status" value="1"/>
</dbReference>
<evidence type="ECO:0000313" key="7">
    <source>
        <dbReference type="EMBL" id="GAX12624.1"/>
    </source>
</evidence>
<dbReference type="InParanoid" id="A0A1Z5JF38"/>
<dbReference type="PROSITE" id="PS00139">
    <property type="entry name" value="THIOL_PROTEASE_CYS"/>
    <property type="match status" value="1"/>
</dbReference>